<gene>
    <name evidence="1" type="ORF">BT246_33950</name>
</gene>
<sequence>MLTFHEYNVSLHYLFVNGVSVANVDAPISSIGPDVISFKYTAIIVSFI</sequence>
<name>A0A9W3SCV4_BACTU</name>
<evidence type="ECO:0000313" key="1">
    <source>
        <dbReference type="EMBL" id="ANS48747.1"/>
    </source>
</evidence>
<dbReference type="AlphaFoldDB" id="A0A9W3SCV4"/>
<protein>
    <submittedName>
        <fullName evidence="1">Uncharacterized protein</fullName>
    </submittedName>
</protein>
<dbReference type="Proteomes" id="UP000092743">
    <property type="component" value="Chromosome"/>
</dbReference>
<accession>A0A9W3SCV4</accession>
<evidence type="ECO:0000313" key="2">
    <source>
        <dbReference type="Proteomes" id="UP000092743"/>
    </source>
</evidence>
<proteinExistence type="predicted"/>
<reference evidence="1 2" key="1">
    <citation type="submission" date="2016-04" db="EMBL/GenBank/DDBJ databases">
        <title>High quality genome of the nematocidal Bacillus thuringiensis MYBT18246.</title>
        <authorList>
            <person name="Hollensteiner J."/>
            <person name="Poehlein A."/>
            <person name="Sproeer C."/>
            <person name="Bunk B."/>
            <person name="Rosenstiel P."/>
            <person name="Schulenburg H."/>
            <person name="Liesegang H."/>
        </authorList>
    </citation>
    <scope>NUCLEOTIDE SEQUENCE [LARGE SCALE GENOMIC DNA]</scope>
    <source>
        <strain evidence="1 2">MYBT18246</strain>
    </source>
</reference>
<dbReference type="EMBL" id="CP015350">
    <property type="protein sequence ID" value="ANS48747.1"/>
    <property type="molecule type" value="Genomic_DNA"/>
</dbReference>
<organism evidence="1 2">
    <name type="scientific">Bacillus thuringiensis</name>
    <dbReference type="NCBI Taxonomy" id="1428"/>
    <lineage>
        <taxon>Bacteria</taxon>
        <taxon>Bacillati</taxon>
        <taxon>Bacillota</taxon>
        <taxon>Bacilli</taxon>
        <taxon>Bacillales</taxon>
        <taxon>Bacillaceae</taxon>
        <taxon>Bacillus</taxon>
        <taxon>Bacillus cereus group</taxon>
    </lineage>
</organism>